<reference evidence="2 3" key="1">
    <citation type="journal article" date="2024" name="bioRxiv">
        <title>A reference genome for Trichogramma kaykai: A tiny desert-dwelling parasitoid wasp with competing sex-ratio distorters.</title>
        <authorList>
            <person name="Culotta J."/>
            <person name="Lindsey A.R."/>
        </authorList>
    </citation>
    <scope>NUCLEOTIDE SEQUENCE [LARGE SCALE GENOMIC DNA]</scope>
    <source>
        <strain evidence="2 3">KSX58</strain>
    </source>
</reference>
<dbReference type="EMBL" id="JBJJXI010000155">
    <property type="protein sequence ID" value="KAL3385525.1"/>
    <property type="molecule type" value="Genomic_DNA"/>
</dbReference>
<accession>A0ABD2VXP5</accession>
<name>A0ABD2VXP5_9HYME</name>
<dbReference type="AlphaFoldDB" id="A0ABD2VXP5"/>
<feature type="region of interest" description="Disordered" evidence="1">
    <location>
        <begin position="43"/>
        <end position="62"/>
    </location>
</feature>
<dbReference type="Proteomes" id="UP001627154">
    <property type="component" value="Unassembled WGS sequence"/>
</dbReference>
<protein>
    <submittedName>
        <fullName evidence="2">Uncharacterized protein</fullName>
    </submittedName>
</protein>
<evidence type="ECO:0000313" key="3">
    <source>
        <dbReference type="Proteomes" id="UP001627154"/>
    </source>
</evidence>
<comment type="caution">
    <text evidence="2">The sequence shown here is derived from an EMBL/GenBank/DDBJ whole genome shotgun (WGS) entry which is preliminary data.</text>
</comment>
<organism evidence="2 3">
    <name type="scientific">Trichogramma kaykai</name>
    <dbReference type="NCBI Taxonomy" id="54128"/>
    <lineage>
        <taxon>Eukaryota</taxon>
        <taxon>Metazoa</taxon>
        <taxon>Ecdysozoa</taxon>
        <taxon>Arthropoda</taxon>
        <taxon>Hexapoda</taxon>
        <taxon>Insecta</taxon>
        <taxon>Pterygota</taxon>
        <taxon>Neoptera</taxon>
        <taxon>Endopterygota</taxon>
        <taxon>Hymenoptera</taxon>
        <taxon>Apocrita</taxon>
        <taxon>Proctotrupomorpha</taxon>
        <taxon>Chalcidoidea</taxon>
        <taxon>Trichogrammatidae</taxon>
        <taxon>Trichogramma</taxon>
    </lineage>
</organism>
<evidence type="ECO:0000313" key="2">
    <source>
        <dbReference type="EMBL" id="KAL3385525.1"/>
    </source>
</evidence>
<proteinExistence type="predicted"/>
<keyword evidence="3" id="KW-1185">Reference proteome</keyword>
<evidence type="ECO:0000256" key="1">
    <source>
        <dbReference type="SAM" id="MobiDB-lite"/>
    </source>
</evidence>
<gene>
    <name evidence="2" type="ORF">TKK_018895</name>
</gene>
<sequence length="114" mass="13323">MFKFTRVRCSARSARTHRCIAPISASLPIPRLNSDEFTRVREAKRPVVPKHGSPEGLEAASRRTQMTRRLVNFERFSESTVFINWKMSLNTGYQKSLMHLISSKFYKLLVYIWT</sequence>